<feature type="compositionally biased region" description="Low complexity" evidence="1">
    <location>
        <begin position="1148"/>
        <end position="1168"/>
    </location>
</feature>
<dbReference type="HOGENOM" id="CLU_268967_0_0_1"/>
<feature type="compositionally biased region" description="Polar residues" evidence="1">
    <location>
        <begin position="1186"/>
        <end position="1203"/>
    </location>
</feature>
<reference evidence="5" key="1">
    <citation type="journal article" date="2013" name="Genome Announc.">
        <title>Draft genome sequence of the basidiomycetous yeast-like fungus Pseudozyma hubeiensis SY62, which produces an abundant amount of the biosurfactant mannosylerythritol lipids.</title>
        <authorList>
            <person name="Konishi M."/>
            <person name="Hatada Y."/>
            <person name="Horiuchi J."/>
        </authorList>
    </citation>
    <scope>NUCLEOTIDE SEQUENCE [LARGE SCALE GENOMIC DNA]</scope>
    <source>
        <strain evidence="5">SY62</strain>
    </source>
</reference>
<feature type="compositionally biased region" description="Basic and acidic residues" evidence="1">
    <location>
        <begin position="783"/>
        <end position="793"/>
    </location>
</feature>
<dbReference type="AlphaFoldDB" id="R9P1R8"/>
<dbReference type="Proteomes" id="UP000014071">
    <property type="component" value="Unassembled WGS sequence"/>
</dbReference>
<protein>
    <submittedName>
        <fullName evidence="4">Uncharacterized protein</fullName>
    </submittedName>
</protein>
<feature type="compositionally biased region" description="Basic residues" evidence="1">
    <location>
        <begin position="1226"/>
        <end position="1235"/>
    </location>
</feature>
<feature type="compositionally biased region" description="Polar residues" evidence="1">
    <location>
        <begin position="829"/>
        <end position="840"/>
    </location>
</feature>
<feature type="compositionally biased region" description="Polar residues" evidence="1">
    <location>
        <begin position="323"/>
        <end position="332"/>
    </location>
</feature>
<evidence type="ECO:0000259" key="3">
    <source>
        <dbReference type="Pfam" id="PF20639"/>
    </source>
</evidence>
<feature type="region of interest" description="Disordered" evidence="1">
    <location>
        <begin position="188"/>
        <end position="217"/>
    </location>
</feature>
<dbReference type="EMBL" id="DF238790">
    <property type="protein sequence ID" value="GAC95149.1"/>
    <property type="molecule type" value="Genomic_DNA"/>
</dbReference>
<accession>R9P1R8</accession>
<dbReference type="GeneID" id="24108015"/>
<feature type="domain" description="RRN6 beta-propeller" evidence="2">
    <location>
        <begin position="229"/>
        <end position="326"/>
    </location>
</feature>
<evidence type="ECO:0000313" key="4">
    <source>
        <dbReference type="EMBL" id="GAC95149.1"/>
    </source>
</evidence>
<feature type="region of interest" description="Disordered" evidence="1">
    <location>
        <begin position="1041"/>
        <end position="1235"/>
    </location>
</feature>
<proteinExistence type="predicted"/>
<feature type="region of interest" description="Disordered" evidence="1">
    <location>
        <begin position="386"/>
        <end position="411"/>
    </location>
</feature>
<feature type="compositionally biased region" description="Low complexity" evidence="1">
    <location>
        <begin position="1056"/>
        <end position="1065"/>
    </location>
</feature>
<dbReference type="OrthoDB" id="2382881at2759"/>
<dbReference type="RefSeq" id="XP_012188736.1">
    <property type="nucleotide sequence ID" value="XM_012333346.1"/>
</dbReference>
<feature type="region of interest" description="Disordered" evidence="1">
    <location>
        <begin position="319"/>
        <end position="361"/>
    </location>
</feature>
<organism evidence="4 5">
    <name type="scientific">Pseudozyma hubeiensis (strain SY62)</name>
    <name type="common">Yeast</name>
    <dbReference type="NCBI Taxonomy" id="1305764"/>
    <lineage>
        <taxon>Eukaryota</taxon>
        <taxon>Fungi</taxon>
        <taxon>Dikarya</taxon>
        <taxon>Basidiomycota</taxon>
        <taxon>Ustilaginomycotina</taxon>
        <taxon>Ustilaginomycetes</taxon>
        <taxon>Ustilaginales</taxon>
        <taxon>Ustilaginaceae</taxon>
        <taxon>Pseudozyma</taxon>
    </lineage>
</organism>
<dbReference type="Pfam" id="PF20639">
    <property type="entry name" value="Rrn6_K-rich"/>
    <property type="match status" value="1"/>
</dbReference>
<keyword evidence="5" id="KW-1185">Reference proteome</keyword>
<feature type="compositionally biased region" description="Acidic residues" evidence="1">
    <location>
        <begin position="386"/>
        <end position="397"/>
    </location>
</feature>
<dbReference type="Pfam" id="PF10214">
    <property type="entry name" value="Rrn6_beta-prop"/>
    <property type="match status" value="1"/>
</dbReference>
<sequence length="1235" mass="133508">MELLQSGSGSAARLSIKGRRAHDGVGGDVALVTSQQWSFSVGQTTRPVMLSLSQIVTQSGSSTNVQLAPPTIAPAATRGLSLYPETTEEASTSVDAEILSAQRFLRQQHPDLDVPDHLLSHLIHDNAEALEETGHDPDGSLGIADAQAIALLGPIKSPQGHTHAIVCIGGHNRDCLLLHQLVVSDHENDCPSSPRHEHGHWRTSRTDDEPTSAGPTRLQFVPARRPEQCYRTPILQISASADRQLVAVRTFSSTTLLALRHGEEPHGNPRVFLETVHQTHYSSSGNAQQQDFHFHPTIPSLAAAIDRHGNLDIYRFQPEERQTQQPNPTRDLSSPSPSPSDPSESNAKRKPNTFPASPAPASAALSAGISVSVHRVPIDALTQAMNEDDPDASSDNEAEAHKPVTDKTSLKASFGRDDHSVFLFSRHALHHVRLASSGSGPGTETPPFIDTLIRTSLCLSSFKRARLFSIATTATSSDHQLLAVCSSDTIFWFEIEEAVQPLFSTPHHRGDDPTLYLTVLPGTDDNLILFLLSSRRNDVASCYAVRTEPAEGPGDDLLDANASTDSQSPRFKYTLDSAPTLVPPFASSAPAIQERAAPTSYVDAAHILQRGAASGWFAFALDHCGALWSQNLTMPSDSPSDPASSSNADFVLEVLPPSSGMHLYLAYPQDPLPSKSKTDESSFVRTKIVDHRELCRSLFGSRDGGDAARQRNDKVGDYDRDNHQAAARLIDSFDDAHPGSVAPHAAIPSLGQLLGSLDRDADVGKRGLRDFDQTDGGMWSTALHRDGDDGAEEARRRKMLDARSDFRRALPSLGQSAAQAPWSRAATLLSESPSDGSLNQDGHPRHTSSLRDDILERALGQTNAKVHDEVAQYLPNQESAKAWSARGRRALQESIRKAYRAVSLNLALESELFVRPKVRMLDEGAPTQRPQQREGTNWTAFEHQDIYNFVEEQGDTIPPPHIGSVGLSFFAPLRSGDIGGWTPDGGHEKQGSKSRLDEAELEALLPSTSSTARLLLAEWQLGEDPTEYNYMDPFQGLHRLPRASRLRGPTARARSRSFSRASSASTEDRSRSRSRSRKQSAAPSLSQSGVLDSQGPPSSYPPSLVGHSQAASVASQAPPTLVSRRKRQPDATVTRSQPIRASKQAYGPSQSTQPSTMSSRAREASAAAQTQPPRFGLAGSFGDLTPTVSPTSSQVGTPTQSNFGAAATQIEAGRFGARPAKPDRPPKKKKRASGF</sequence>
<feature type="compositionally biased region" description="Basic and acidic residues" evidence="1">
    <location>
        <begin position="398"/>
        <end position="411"/>
    </location>
</feature>
<feature type="region of interest" description="Disordered" evidence="1">
    <location>
        <begin position="768"/>
        <end position="793"/>
    </location>
</feature>
<evidence type="ECO:0000256" key="1">
    <source>
        <dbReference type="SAM" id="MobiDB-lite"/>
    </source>
</evidence>
<feature type="region of interest" description="Disordered" evidence="1">
    <location>
        <begin position="829"/>
        <end position="848"/>
    </location>
</feature>
<name>R9P1R8_PSEHS</name>
<dbReference type="eggNOG" id="ENOG502S8HY">
    <property type="taxonomic scope" value="Eukaryota"/>
</dbReference>
<dbReference type="PANTHER" id="PTHR28221">
    <property type="entry name" value="RNA POLYMERASE I-SPECIFIC TRANSCRIPTION INITIATION FACTOR RRN6"/>
    <property type="match status" value="1"/>
</dbReference>
<dbReference type="InterPro" id="IPR048536">
    <property type="entry name" value="Rrn6_K-rich"/>
</dbReference>
<feature type="compositionally biased region" description="Low complexity" evidence="1">
    <location>
        <begin position="1108"/>
        <end position="1117"/>
    </location>
</feature>
<dbReference type="PANTHER" id="PTHR28221:SF2">
    <property type="entry name" value="RNA POLYMERASE I-SPECIFIC TRANSCRIPTION INITIATION FACTOR RRN6"/>
    <property type="match status" value="1"/>
</dbReference>
<feature type="compositionally biased region" description="Polar residues" evidence="1">
    <location>
        <begin position="1085"/>
        <end position="1097"/>
    </location>
</feature>
<evidence type="ECO:0000259" key="2">
    <source>
        <dbReference type="Pfam" id="PF10214"/>
    </source>
</evidence>
<dbReference type="InterPro" id="IPR019350">
    <property type="entry name" value="RNA_pol_I-sp_TIF_RRN6-like"/>
</dbReference>
<dbReference type="InterPro" id="IPR048535">
    <property type="entry name" value="RRN6_beta-prop"/>
</dbReference>
<evidence type="ECO:0000313" key="5">
    <source>
        <dbReference type="Proteomes" id="UP000014071"/>
    </source>
</evidence>
<feature type="domain" description="RRN6 K-rich C-terminal" evidence="3">
    <location>
        <begin position="1124"/>
        <end position="1235"/>
    </location>
</feature>
<gene>
    <name evidence="4" type="ORF">PHSY_002724</name>
</gene>